<evidence type="ECO:0000313" key="10">
    <source>
        <dbReference type="Proteomes" id="UP000268469"/>
    </source>
</evidence>
<dbReference type="Pfam" id="PF07690">
    <property type="entry name" value="MFS_1"/>
    <property type="match status" value="1"/>
</dbReference>
<keyword evidence="6 7" id="KW-0472">Membrane</keyword>
<dbReference type="InterPro" id="IPR036259">
    <property type="entry name" value="MFS_trans_sf"/>
</dbReference>
<dbReference type="PANTHER" id="PTHR43266">
    <property type="entry name" value="MACROLIDE-EFFLUX PROTEIN"/>
    <property type="match status" value="1"/>
</dbReference>
<protein>
    <recommendedName>
        <fullName evidence="8">Major facilitator superfamily (MFS) profile domain-containing protein</fullName>
    </recommendedName>
</protein>
<sequence>MFKLLANKPLRFLVFSNTISQFGDRLTHMVVVGLIGLLSPGRVGAFSEFATTFSLPIIILSPFAGVLIDHWNKRNIMIRCHWIQSFLIIITPLFVWYFHALWPVFVTITIFFSLDLFNNVSRLAITPEVVEREKLMGANSLIIAFARVATFAGMIGGGYLAQMIRLEVGFLIFMIPFTINALSHFSAGTFILGMGRKELFEPKQRLGISLHQALKENARKFFSDLKELILLVIKDRLVAFVMLTVIVIPATSALAYTIMIYIVQQELDLGTTGVGWMGGLIGGGMLIGALILGLLKKRFNRGSVIVGVIIFFALLLIIGQFLITISLKILLGIIAVLVGVAFSLLSITQDTMLQEDVKKTITGRIFATKEFIVNLSFIISAFTFGYLADYIGYLKVLMSAGVGLIILALVALRLWQSGA</sequence>
<proteinExistence type="predicted"/>
<feature type="transmembrane region" description="Helical" evidence="7">
    <location>
        <begin position="329"/>
        <end position="347"/>
    </location>
</feature>
<feature type="transmembrane region" description="Helical" evidence="7">
    <location>
        <begin position="170"/>
        <end position="195"/>
    </location>
</feature>
<keyword evidence="2" id="KW-0813">Transport</keyword>
<evidence type="ECO:0000256" key="7">
    <source>
        <dbReference type="SAM" id="Phobius"/>
    </source>
</evidence>
<gene>
    <name evidence="9" type="ORF">DRP53_01220</name>
</gene>
<evidence type="ECO:0000256" key="3">
    <source>
        <dbReference type="ARBA" id="ARBA00022475"/>
    </source>
</evidence>
<feature type="transmembrane region" description="Helical" evidence="7">
    <location>
        <begin position="237"/>
        <end position="262"/>
    </location>
</feature>
<feature type="transmembrane region" description="Helical" evidence="7">
    <location>
        <begin position="104"/>
        <end position="120"/>
    </location>
</feature>
<evidence type="ECO:0000313" key="9">
    <source>
        <dbReference type="EMBL" id="RKX71503.1"/>
    </source>
</evidence>
<dbReference type="InterPro" id="IPR020846">
    <property type="entry name" value="MFS_dom"/>
</dbReference>
<evidence type="ECO:0000256" key="2">
    <source>
        <dbReference type="ARBA" id="ARBA00022448"/>
    </source>
</evidence>
<reference evidence="9 10" key="1">
    <citation type="submission" date="2018-06" db="EMBL/GenBank/DDBJ databases">
        <title>Extensive metabolic versatility and redundancy in microbially diverse, dynamic hydrothermal sediments.</title>
        <authorList>
            <person name="Dombrowski N."/>
            <person name="Teske A."/>
            <person name="Baker B.J."/>
        </authorList>
    </citation>
    <scope>NUCLEOTIDE SEQUENCE [LARGE SCALE GENOMIC DNA]</scope>
    <source>
        <strain evidence="9">B36_G15</strain>
    </source>
</reference>
<feature type="transmembrane region" description="Helical" evidence="7">
    <location>
        <begin position="141"/>
        <end position="164"/>
    </location>
</feature>
<dbReference type="EMBL" id="QNBE01000007">
    <property type="protein sequence ID" value="RKX71503.1"/>
    <property type="molecule type" value="Genomic_DNA"/>
</dbReference>
<keyword evidence="5 7" id="KW-1133">Transmembrane helix</keyword>
<evidence type="ECO:0000256" key="6">
    <source>
        <dbReference type="ARBA" id="ARBA00023136"/>
    </source>
</evidence>
<evidence type="ECO:0000259" key="8">
    <source>
        <dbReference type="PROSITE" id="PS50850"/>
    </source>
</evidence>
<keyword evidence="4 7" id="KW-0812">Transmembrane</keyword>
<dbReference type="CDD" id="cd06173">
    <property type="entry name" value="MFS_MefA_like"/>
    <property type="match status" value="1"/>
</dbReference>
<dbReference type="Proteomes" id="UP000268469">
    <property type="component" value="Unassembled WGS sequence"/>
</dbReference>
<dbReference type="PANTHER" id="PTHR43266:SF2">
    <property type="entry name" value="MAJOR FACILITATOR SUPERFAMILY (MFS) PROFILE DOMAIN-CONTAINING PROTEIN"/>
    <property type="match status" value="1"/>
</dbReference>
<dbReference type="GO" id="GO:0022857">
    <property type="term" value="F:transmembrane transporter activity"/>
    <property type="evidence" value="ECO:0007669"/>
    <property type="project" value="InterPro"/>
</dbReference>
<comment type="subcellular location">
    <subcellularLocation>
        <location evidence="1">Cell membrane</location>
        <topology evidence="1">Multi-pass membrane protein</topology>
    </subcellularLocation>
</comment>
<name>A0A660SLA0_UNCW3</name>
<feature type="transmembrane region" description="Helical" evidence="7">
    <location>
        <begin position="368"/>
        <end position="387"/>
    </location>
</feature>
<dbReference type="GO" id="GO:0005886">
    <property type="term" value="C:plasma membrane"/>
    <property type="evidence" value="ECO:0007669"/>
    <property type="project" value="UniProtKB-SubCell"/>
</dbReference>
<dbReference type="InterPro" id="IPR011701">
    <property type="entry name" value="MFS"/>
</dbReference>
<feature type="domain" description="Major facilitator superfamily (MFS) profile" evidence="8">
    <location>
        <begin position="228"/>
        <end position="419"/>
    </location>
</feature>
<keyword evidence="3" id="KW-1003">Cell membrane</keyword>
<dbReference type="Gene3D" id="1.20.1250.20">
    <property type="entry name" value="MFS general substrate transporter like domains"/>
    <property type="match status" value="1"/>
</dbReference>
<evidence type="ECO:0000256" key="1">
    <source>
        <dbReference type="ARBA" id="ARBA00004651"/>
    </source>
</evidence>
<dbReference type="SUPFAM" id="SSF103473">
    <property type="entry name" value="MFS general substrate transporter"/>
    <property type="match status" value="1"/>
</dbReference>
<feature type="transmembrane region" description="Helical" evidence="7">
    <location>
        <begin position="49"/>
        <end position="68"/>
    </location>
</feature>
<evidence type="ECO:0000256" key="5">
    <source>
        <dbReference type="ARBA" id="ARBA00022989"/>
    </source>
</evidence>
<comment type="caution">
    <text evidence="9">The sequence shown here is derived from an EMBL/GenBank/DDBJ whole genome shotgun (WGS) entry which is preliminary data.</text>
</comment>
<dbReference type="PROSITE" id="PS50850">
    <property type="entry name" value="MFS"/>
    <property type="match status" value="1"/>
</dbReference>
<feature type="transmembrane region" description="Helical" evidence="7">
    <location>
        <begin position="302"/>
        <end position="323"/>
    </location>
</feature>
<accession>A0A660SLA0</accession>
<feature type="transmembrane region" description="Helical" evidence="7">
    <location>
        <begin position="393"/>
        <end position="415"/>
    </location>
</feature>
<dbReference type="AlphaFoldDB" id="A0A660SLA0"/>
<organism evidence="9 10">
    <name type="scientific">candidate division WOR-3 bacterium</name>
    <dbReference type="NCBI Taxonomy" id="2052148"/>
    <lineage>
        <taxon>Bacteria</taxon>
        <taxon>Bacteria division WOR-3</taxon>
    </lineage>
</organism>
<evidence type="ECO:0000256" key="4">
    <source>
        <dbReference type="ARBA" id="ARBA00022692"/>
    </source>
</evidence>
<feature type="transmembrane region" description="Helical" evidence="7">
    <location>
        <begin position="80"/>
        <end position="98"/>
    </location>
</feature>
<feature type="transmembrane region" description="Helical" evidence="7">
    <location>
        <begin position="274"/>
        <end position="295"/>
    </location>
</feature>